<keyword evidence="3" id="KW-0238">DNA-binding</keyword>
<keyword evidence="4" id="KW-0804">Transcription</keyword>
<dbReference type="InterPro" id="IPR036638">
    <property type="entry name" value="HLH_DNA-bd_sf"/>
</dbReference>
<evidence type="ECO:0000256" key="4">
    <source>
        <dbReference type="ARBA" id="ARBA00023163"/>
    </source>
</evidence>
<dbReference type="GO" id="GO:0046983">
    <property type="term" value="F:protein dimerization activity"/>
    <property type="evidence" value="ECO:0007669"/>
    <property type="project" value="InterPro"/>
</dbReference>
<dbReference type="Gramene" id="KZM98441">
    <property type="protein sequence ID" value="KZM98441"/>
    <property type="gene ID" value="DCAR_014197"/>
</dbReference>
<keyword evidence="2" id="KW-0805">Transcription regulation</keyword>
<gene>
    <name evidence="7" type="ORF">DCAR_0416745</name>
</gene>
<proteinExistence type="predicted"/>
<dbReference type="GO" id="GO:0005634">
    <property type="term" value="C:nucleus"/>
    <property type="evidence" value="ECO:0007669"/>
    <property type="project" value="UniProtKB-SubCell"/>
</dbReference>
<sequence>MALETVVFQQDPFTTAYGCEDFYTTDDSADAYYKELALQPHFQHKHNIVDHYNINNNLISPSPSTLQTSLKHSSPNDQNDNIFTTDPFFTQAYPHPAKLPTAGSRRKRRRVKASKNKEEVENQRMTHIAVERNRRRQMNDYLSLLRSMMPPSYAQRGDQGSIVAGAINYVKELEQHLQYMESEKQKIKKKETDNKDQSDSLLFDKFFTFPQYSTRPTNNSSHSSSESSAEADIEVTMVESHANIKVLLKRQPKQLFKMVSGFQSIGLNILHLNITTIDHRALFSFNLKVEDDCQLSTVNEIATAVHQMVVMIKEEAIFC</sequence>
<dbReference type="GO" id="GO:0000981">
    <property type="term" value="F:DNA-binding transcription factor activity, RNA polymerase II-specific"/>
    <property type="evidence" value="ECO:0007669"/>
    <property type="project" value="TreeGrafter"/>
</dbReference>
<evidence type="ECO:0000256" key="5">
    <source>
        <dbReference type="ARBA" id="ARBA00023242"/>
    </source>
</evidence>
<dbReference type="PANTHER" id="PTHR11969:SF95">
    <property type="entry name" value="TRANSCRIPTION FACTOR BHLH96-LIKE"/>
    <property type="match status" value="1"/>
</dbReference>
<dbReference type="SMART" id="SM00353">
    <property type="entry name" value="HLH"/>
    <property type="match status" value="1"/>
</dbReference>
<accession>A0A165XRJ9</accession>
<name>A0A165XRJ9_DAUCS</name>
<evidence type="ECO:0000313" key="8">
    <source>
        <dbReference type="Proteomes" id="UP000077755"/>
    </source>
</evidence>
<dbReference type="Gene3D" id="4.10.280.10">
    <property type="entry name" value="Helix-loop-helix DNA-binding domain"/>
    <property type="match status" value="1"/>
</dbReference>
<dbReference type="GO" id="GO:0000978">
    <property type="term" value="F:RNA polymerase II cis-regulatory region sequence-specific DNA binding"/>
    <property type="evidence" value="ECO:0007669"/>
    <property type="project" value="TreeGrafter"/>
</dbReference>
<feature type="compositionally biased region" description="Polar residues" evidence="6">
    <location>
        <begin position="65"/>
        <end position="83"/>
    </location>
</feature>
<comment type="subcellular location">
    <subcellularLocation>
        <location evidence="1">Nucleus</location>
    </subcellularLocation>
</comment>
<dbReference type="Pfam" id="PF00010">
    <property type="entry name" value="HLH"/>
    <property type="match status" value="1"/>
</dbReference>
<reference evidence="7" key="2">
    <citation type="submission" date="2022-03" db="EMBL/GenBank/DDBJ databases">
        <title>Draft title - Genomic analysis of global carrot germplasm unveils the trajectory of domestication and the origin of high carotenoid orange carrot.</title>
        <authorList>
            <person name="Iorizzo M."/>
            <person name="Ellison S."/>
            <person name="Senalik D."/>
            <person name="Macko-Podgorni A."/>
            <person name="Grzebelus D."/>
            <person name="Bostan H."/>
            <person name="Rolling W."/>
            <person name="Curaba J."/>
            <person name="Simon P."/>
        </authorList>
    </citation>
    <scope>NUCLEOTIDE SEQUENCE</scope>
    <source>
        <tissue evidence="7">Leaf</tissue>
    </source>
</reference>
<dbReference type="EMBL" id="CP093346">
    <property type="protein sequence ID" value="WOG97405.1"/>
    <property type="molecule type" value="Genomic_DNA"/>
</dbReference>
<dbReference type="AlphaFoldDB" id="A0A165XRJ9"/>
<organism evidence="7 8">
    <name type="scientific">Daucus carota subsp. sativus</name>
    <name type="common">Carrot</name>
    <dbReference type="NCBI Taxonomy" id="79200"/>
    <lineage>
        <taxon>Eukaryota</taxon>
        <taxon>Viridiplantae</taxon>
        <taxon>Streptophyta</taxon>
        <taxon>Embryophyta</taxon>
        <taxon>Tracheophyta</taxon>
        <taxon>Spermatophyta</taxon>
        <taxon>Magnoliopsida</taxon>
        <taxon>eudicotyledons</taxon>
        <taxon>Gunneridae</taxon>
        <taxon>Pentapetalae</taxon>
        <taxon>asterids</taxon>
        <taxon>campanulids</taxon>
        <taxon>Apiales</taxon>
        <taxon>Apiaceae</taxon>
        <taxon>Apioideae</taxon>
        <taxon>Scandiceae</taxon>
        <taxon>Daucinae</taxon>
        <taxon>Daucus</taxon>
        <taxon>Daucus sect. Daucus</taxon>
    </lineage>
</organism>
<dbReference type="PROSITE" id="PS50888">
    <property type="entry name" value="BHLH"/>
    <property type="match status" value="1"/>
</dbReference>
<feature type="region of interest" description="Disordered" evidence="6">
    <location>
        <begin position="94"/>
        <end position="122"/>
    </location>
</feature>
<evidence type="ECO:0000256" key="1">
    <source>
        <dbReference type="ARBA" id="ARBA00004123"/>
    </source>
</evidence>
<dbReference type="InterPro" id="IPR011598">
    <property type="entry name" value="bHLH_dom"/>
</dbReference>
<keyword evidence="8" id="KW-1185">Reference proteome</keyword>
<feature type="region of interest" description="Disordered" evidence="6">
    <location>
        <begin position="64"/>
        <end position="83"/>
    </location>
</feature>
<dbReference type="Proteomes" id="UP000077755">
    <property type="component" value="Chromosome 4"/>
</dbReference>
<dbReference type="OMA" id="PPHELPY"/>
<evidence type="ECO:0000313" key="7">
    <source>
        <dbReference type="EMBL" id="WOG97405.1"/>
    </source>
</evidence>
<dbReference type="PANTHER" id="PTHR11969">
    <property type="entry name" value="MAX DIMERIZATION, MAD"/>
    <property type="match status" value="1"/>
</dbReference>
<dbReference type="KEGG" id="dcr:108216667"/>
<dbReference type="SUPFAM" id="SSF47459">
    <property type="entry name" value="HLH, helix-loop-helix DNA-binding domain"/>
    <property type="match status" value="1"/>
</dbReference>
<keyword evidence="5" id="KW-0539">Nucleus</keyword>
<evidence type="ECO:0000256" key="6">
    <source>
        <dbReference type="SAM" id="MobiDB-lite"/>
    </source>
</evidence>
<evidence type="ECO:0000256" key="3">
    <source>
        <dbReference type="ARBA" id="ARBA00023125"/>
    </source>
</evidence>
<feature type="compositionally biased region" description="Basic residues" evidence="6">
    <location>
        <begin position="104"/>
        <end position="114"/>
    </location>
</feature>
<evidence type="ECO:0000256" key="2">
    <source>
        <dbReference type="ARBA" id="ARBA00023015"/>
    </source>
</evidence>
<dbReference type="OrthoDB" id="684567at2759"/>
<reference evidence="7" key="1">
    <citation type="journal article" date="2016" name="Nat. Genet.">
        <title>A high-quality carrot genome assembly provides new insights into carotenoid accumulation and asterid genome evolution.</title>
        <authorList>
            <person name="Iorizzo M."/>
            <person name="Ellison S."/>
            <person name="Senalik D."/>
            <person name="Zeng P."/>
            <person name="Satapoomin P."/>
            <person name="Huang J."/>
            <person name="Bowman M."/>
            <person name="Iovene M."/>
            <person name="Sanseverino W."/>
            <person name="Cavagnaro P."/>
            <person name="Yildiz M."/>
            <person name="Macko-Podgorni A."/>
            <person name="Moranska E."/>
            <person name="Grzebelus E."/>
            <person name="Grzebelus D."/>
            <person name="Ashrafi H."/>
            <person name="Zheng Z."/>
            <person name="Cheng S."/>
            <person name="Spooner D."/>
            <person name="Van Deynze A."/>
            <person name="Simon P."/>
        </authorList>
    </citation>
    <scope>NUCLEOTIDE SEQUENCE</scope>
    <source>
        <tissue evidence="7">Leaf</tissue>
    </source>
</reference>
<protein>
    <submittedName>
        <fullName evidence="7">Uncharacterized protein</fullName>
    </submittedName>
</protein>